<accession>A0A699XD06</accession>
<gene>
    <name evidence="1" type="ORF">Tci_929558</name>
</gene>
<sequence>MCALPPAMAVAIPRNDYRTGDEELTVLLRTAGLTGAGAVCVPARRMAASGCALAEPVEV</sequence>
<comment type="caution">
    <text evidence="1">The sequence shown here is derived from an EMBL/GenBank/DDBJ whole genome shotgun (WGS) entry which is preliminary data.</text>
</comment>
<name>A0A699XD06_TANCI</name>
<dbReference type="EMBL" id="BKCJ011842720">
    <property type="protein sequence ID" value="GFD57589.1"/>
    <property type="molecule type" value="Genomic_DNA"/>
</dbReference>
<proteinExistence type="predicted"/>
<reference evidence="1" key="1">
    <citation type="journal article" date="2019" name="Sci. Rep.">
        <title>Draft genome of Tanacetum cinerariifolium, the natural source of mosquito coil.</title>
        <authorList>
            <person name="Yamashiro T."/>
            <person name="Shiraishi A."/>
            <person name="Satake H."/>
            <person name="Nakayama K."/>
        </authorList>
    </citation>
    <scope>NUCLEOTIDE SEQUENCE</scope>
</reference>
<feature type="non-terminal residue" evidence="1">
    <location>
        <position position="59"/>
    </location>
</feature>
<dbReference type="AlphaFoldDB" id="A0A699XD06"/>
<organism evidence="1">
    <name type="scientific">Tanacetum cinerariifolium</name>
    <name type="common">Dalmatian daisy</name>
    <name type="synonym">Chrysanthemum cinerariifolium</name>
    <dbReference type="NCBI Taxonomy" id="118510"/>
    <lineage>
        <taxon>Eukaryota</taxon>
        <taxon>Viridiplantae</taxon>
        <taxon>Streptophyta</taxon>
        <taxon>Embryophyta</taxon>
        <taxon>Tracheophyta</taxon>
        <taxon>Spermatophyta</taxon>
        <taxon>Magnoliopsida</taxon>
        <taxon>eudicotyledons</taxon>
        <taxon>Gunneridae</taxon>
        <taxon>Pentapetalae</taxon>
        <taxon>asterids</taxon>
        <taxon>campanulids</taxon>
        <taxon>Asterales</taxon>
        <taxon>Asteraceae</taxon>
        <taxon>Asteroideae</taxon>
        <taxon>Anthemideae</taxon>
        <taxon>Anthemidinae</taxon>
        <taxon>Tanacetum</taxon>
    </lineage>
</organism>
<evidence type="ECO:0000313" key="1">
    <source>
        <dbReference type="EMBL" id="GFD57589.1"/>
    </source>
</evidence>
<protein>
    <submittedName>
        <fullName evidence="1">Uncharacterized protein</fullName>
    </submittedName>
</protein>